<dbReference type="RefSeq" id="XP_033454422.1">
    <property type="nucleotide sequence ID" value="XM_033597642.1"/>
</dbReference>
<dbReference type="GeneID" id="54355309"/>
<feature type="region of interest" description="Disordered" evidence="1">
    <location>
        <begin position="134"/>
        <end position="212"/>
    </location>
</feature>
<gene>
    <name evidence="2" type="ORF">M421DRAFT_88187</name>
</gene>
<evidence type="ECO:0000313" key="3">
    <source>
        <dbReference type="Proteomes" id="UP000800082"/>
    </source>
</evidence>
<organism evidence="2 3">
    <name type="scientific">Didymella exigua CBS 183.55</name>
    <dbReference type="NCBI Taxonomy" id="1150837"/>
    <lineage>
        <taxon>Eukaryota</taxon>
        <taxon>Fungi</taxon>
        <taxon>Dikarya</taxon>
        <taxon>Ascomycota</taxon>
        <taxon>Pezizomycotina</taxon>
        <taxon>Dothideomycetes</taxon>
        <taxon>Pleosporomycetidae</taxon>
        <taxon>Pleosporales</taxon>
        <taxon>Pleosporineae</taxon>
        <taxon>Didymellaceae</taxon>
        <taxon>Didymella</taxon>
    </lineage>
</organism>
<feature type="compositionally biased region" description="Acidic residues" evidence="1">
    <location>
        <begin position="159"/>
        <end position="171"/>
    </location>
</feature>
<evidence type="ECO:0000313" key="2">
    <source>
        <dbReference type="EMBL" id="KAF1934174.1"/>
    </source>
</evidence>
<accession>A0A6A5S405</accession>
<protein>
    <submittedName>
        <fullName evidence="2">Uncharacterized protein</fullName>
    </submittedName>
</protein>
<keyword evidence="3" id="KW-1185">Reference proteome</keyword>
<feature type="compositionally biased region" description="Basic and acidic residues" evidence="1">
    <location>
        <begin position="59"/>
        <end position="73"/>
    </location>
</feature>
<proteinExistence type="predicted"/>
<dbReference type="OrthoDB" id="5419382at2759"/>
<name>A0A6A5S405_9PLEO</name>
<dbReference type="AlphaFoldDB" id="A0A6A5S405"/>
<dbReference type="Proteomes" id="UP000800082">
    <property type="component" value="Unassembled WGS sequence"/>
</dbReference>
<feature type="region of interest" description="Disordered" evidence="1">
    <location>
        <begin position="1"/>
        <end position="83"/>
    </location>
</feature>
<feature type="compositionally biased region" description="Basic and acidic residues" evidence="1">
    <location>
        <begin position="20"/>
        <end position="29"/>
    </location>
</feature>
<evidence type="ECO:0000256" key="1">
    <source>
        <dbReference type="SAM" id="MobiDB-lite"/>
    </source>
</evidence>
<sequence length="212" mass="24105">MSNDRNSDSDDGEAYAYDNDDPRTREHNAYKISQENGARDRRGYRYGDAVDDDGENYSPDERDNHDTMERKLENALPNGHRHGILTGVLRSEANRRYAWNGQWAGGDHEGVAQEADRRMEEVAKWNQNIAKLERQIDHNNATEVHAARGDDGASGSGEDSSDEDETSDDEYEKNIKDGRSVRAGRFDAQSDDEDEDRPEEASDDEEWNDEGY</sequence>
<feature type="compositionally biased region" description="Acidic residues" evidence="1">
    <location>
        <begin position="189"/>
        <end position="212"/>
    </location>
</feature>
<dbReference type="EMBL" id="ML978956">
    <property type="protein sequence ID" value="KAF1934174.1"/>
    <property type="molecule type" value="Genomic_DNA"/>
</dbReference>
<reference evidence="2" key="1">
    <citation type="journal article" date="2020" name="Stud. Mycol.">
        <title>101 Dothideomycetes genomes: a test case for predicting lifestyles and emergence of pathogens.</title>
        <authorList>
            <person name="Haridas S."/>
            <person name="Albert R."/>
            <person name="Binder M."/>
            <person name="Bloem J."/>
            <person name="Labutti K."/>
            <person name="Salamov A."/>
            <person name="Andreopoulos B."/>
            <person name="Baker S."/>
            <person name="Barry K."/>
            <person name="Bills G."/>
            <person name="Bluhm B."/>
            <person name="Cannon C."/>
            <person name="Castanera R."/>
            <person name="Culley D."/>
            <person name="Daum C."/>
            <person name="Ezra D."/>
            <person name="Gonzalez J."/>
            <person name="Henrissat B."/>
            <person name="Kuo A."/>
            <person name="Liang C."/>
            <person name="Lipzen A."/>
            <person name="Lutzoni F."/>
            <person name="Magnuson J."/>
            <person name="Mondo S."/>
            <person name="Nolan M."/>
            <person name="Ohm R."/>
            <person name="Pangilinan J."/>
            <person name="Park H.-J."/>
            <person name="Ramirez L."/>
            <person name="Alfaro M."/>
            <person name="Sun H."/>
            <person name="Tritt A."/>
            <person name="Yoshinaga Y."/>
            <person name="Zwiers L.-H."/>
            <person name="Turgeon B."/>
            <person name="Goodwin S."/>
            <person name="Spatafora J."/>
            <person name="Crous P."/>
            <person name="Grigoriev I."/>
        </authorList>
    </citation>
    <scope>NUCLEOTIDE SEQUENCE</scope>
    <source>
        <strain evidence="2">CBS 183.55</strain>
    </source>
</reference>